<evidence type="ECO:0000313" key="1">
    <source>
        <dbReference type="EMBL" id="KAF5199545.1"/>
    </source>
</evidence>
<keyword evidence="2" id="KW-1185">Reference proteome</keyword>
<protein>
    <submittedName>
        <fullName evidence="1">Uncharacterized protein</fullName>
    </submittedName>
</protein>
<dbReference type="Proteomes" id="UP000554482">
    <property type="component" value="Unassembled WGS sequence"/>
</dbReference>
<sequence>MLTKNYAKVITFLLRIYPNLQTLYLSFYEAENYEKYLASSSMVNMEVYWQAGELCPRVHLKHLRSVEIIEFEGTDIRYREMFV</sequence>
<reference evidence="1 2" key="1">
    <citation type="submission" date="2020-06" db="EMBL/GenBank/DDBJ databases">
        <title>Transcriptomic and genomic resources for Thalictrum thalictroides and T. hernandezii: Facilitating candidate gene discovery in an emerging model plant lineage.</title>
        <authorList>
            <person name="Arias T."/>
            <person name="Riano-Pachon D.M."/>
            <person name="Di Stilio V.S."/>
        </authorList>
    </citation>
    <scope>NUCLEOTIDE SEQUENCE [LARGE SCALE GENOMIC DNA]</scope>
    <source>
        <strain evidence="2">cv. WT478/WT964</strain>
        <tissue evidence="1">Leaves</tissue>
    </source>
</reference>
<comment type="caution">
    <text evidence="1">The sequence shown here is derived from an EMBL/GenBank/DDBJ whole genome shotgun (WGS) entry which is preliminary data.</text>
</comment>
<name>A0A7J6WSU9_THATH</name>
<evidence type="ECO:0000313" key="2">
    <source>
        <dbReference type="Proteomes" id="UP000554482"/>
    </source>
</evidence>
<proteinExistence type="predicted"/>
<organism evidence="1 2">
    <name type="scientific">Thalictrum thalictroides</name>
    <name type="common">Rue-anemone</name>
    <name type="synonym">Anemone thalictroides</name>
    <dbReference type="NCBI Taxonomy" id="46969"/>
    <lineage>
        <taxon>Eukaryota</taxon>
        <taxon>Viridiplantae</taxon>
        <taxon>Streptophyta</taxon>
        <taxon>Embryophyta</taxon>
        <taxon>Tracheophyta</taxon>
        <taxon>Spermatophyta</taxon>
        <taxon>Magnoliopsida</taxon>
        <taxon>Ranunculales</taxon>
        <taxon>Ranunculaceae</taxon>
        <taxon>Thalictroideae</taxon>
        <taxon>Thalictrum</taxon>
    </lineage>
</organism>
<accession>A0A7J6WSU9</accession>
<dbReference type="OrthoDB" id="1298252at2759"/>
<dbReference type="EMBL" id="JABWDY010011793">
    <property type="protein sequence ID" value="KAF5199545.1"/>
    <property type="molecule type" value="Genomic_DNA"/>
</dbReference>
<dbReference type="AlphaFoldDB" id="A0A7J6WSU9"/>
<gene>
    <name evidence="1" type="ORF">FRX31_010869</name>
</gene>